<dbReference type="SUPFAM" id="SSF52540">
    <property type="entry name" value="P-loop containing nucleoside triphosphate hydrolases"/>
    <property type="match status" value="1"/>
</dbReference>
<feature type="domain" description="Kinesin motor" evidence="2">
    <location>
        <begin position="5"/>
        <end position="254"/>
    </location>
</feature>
<dbReference type="GO" id="GO:0005524">
    <property type="term" value="F:ATP binding"/>
    <property type="evidence" value="ECO:0007669"/>
    <property type="project" value="InterPro"/>
</dbReference>
<name>A0A9W7EJS8_9STRA</name>
<protein>
    <recommendedName>
        <fullName evidence="2">Kinesin motor domain-containing protein</fullName>
    </recommendedName>
</protein>
<dbReference type="InterPro" id="IPR036961">
    <property type="entry name" value="Kinesin_motor_dom_sf"/>
</dbReference>
<dbReference type="PANTHER" id="PTHR24115">
    <property type="entry name" value="KINESIN-RELATED"/>
    <property type="match status" value="1"/>
</dbReference>
<dbReference type="Gene3D" id="3.40.850.10">
    <property type="entry name" value="Kinesin motor domain"/>
    <property type="match status" value="1"/>
</dbReference>
<reference evidence="4" key="1">
    <citation type="journal article" date="2023" name="Commun. Biol.">
        <title>Genome analysis of Parmales, the sister group of diatoms, reveals the evolutionary specialization of diatoms from phago-mixotrophs to photoautotrophs.</title>
        <authorList>
            <person name="Ban H."/>
            <person name="Sato S."/>
            <person name="Yoshikawa S."/>
            <person name="Yamada K."/>
            <person name="Nakamura Y."/>
            <person name="Ichinomiya M."/>
            <person name="Sato N."/>
            <person name="Blanc-Mathieu R."/>
            <person name="Endo H."/>
            <person name="Kuwata A."/>
            <person name="Ogata H."/>
        </authorList>
    </citation>
    <scope>NUCLEOTIDE SEQUENCE [LARGE SCALE GENOMIC DNA]</scope>
    <source>
        <strain evidence="4">NIES 3700</strain>
    </source>
</reference>
<dbReference type="PROSITE" id="PS50067">
    <property type="entry name" value="KINESIN_MOTOR_2"/>
    <property type="match status" value="1"/>
</dbReference>
<dbReference type="GO" id="GO:0005874">
    <property type="term" value="C:microtubule"/>
    <property type="evidence" value="ECO:0007669"/>
    <property type="project" value="TreeGrafter"/>
</dbReference>
<dbReference type="GO" id="GO:0003777">
    <property type="term" value="F:microtubule motor activity"/>
    <property type="evidence" value="ECO:0007669"/>
    <property type="project" value="InterPro"/>
</dbReference>
<dbReference type="GO" id="GO:0007018">
    <property type="term" value="P:microtubule-based movement"/>
    <property type="evidence" value="ECO:0007669"/>
    <property type="project" value="InterPro"/>
</dbReference>
<dbReference type="PANTHER" id="PTHR24115:SF929">
    <property type="entry name" value="KINESIN-LIKE PROTEIN AT 31E, ISOFORM A"/>
    <property type="match status" value="1"/>
</dbReference>
<accession>A0A9W7EJS8</accession>
<comment type="caution">
    <text evidence="3">The sequence shown here is derived from an EMBL/GenBank/DDBJ whole genome shotgun (WGS) entry which is preliminary data.</text>
</comment>
<dbReference type="InterPro" id="IPR027417">
    <property type="entry name" value="P-loop_NTPase"/>
</dbReference>
<comment type="caution">
    <text evidence="1">Lacks conserved residue(s) required for the propagation of feature annotation.</text>
</comment>
<dbReference type="EMBL" id="BRXW01000998">
    <property type="protein sequence ID" value="GMH80495.1"/>
    <property type="molecule type" value="Genomic_DNA"/>
</dbReference>
<dbReference type="GO" id="GO:0008017">
    <property type="term" value="F:microtubule binding"/>
    <property type="evidence" value="ECO:0007669"/>
    <property type="project" value="InterPro"/>
</dbReference>
<gene>
    <name evidence="3" type="ORF">TrLO_g15753</name>
</gene>
<evidence type="ECO:0000259" key="2">
    <source>
        <dbReference type="PROSITE" id="PS50067"/>
    </source>
</evidence>
<comment type="similarity">
    <text evidence="1">Belongs to the TRAFAC class myosin-kinesin ATPase superfamily. Kinesin family.</text>
</comment>
<dbReference type="PRINTS" id="PR00380">
    <property type="entry name" value="KINESINHEAVY"/>
</dbReference>
<organism evidence="3 4">
    <name type="scientific">Triparma laevis f. longispina</name>
    <dbReference type="NCBI Taxonomy" id="1714387"/>
    <lineage>
        <taxon>Eukaryota</taxon>
        <taxon>Sar</taxon>
        <taxon>Stramenopiles</taxon>
        <taxon>Ochrophyta</taxon>
        <taxon>Bolidophyceae</taxon>
        <taxon>Parmales</taxon>
        <taxon>Triparmaceae</taxon>
        <taxon>Triparma</taxon>
    </lineage>
</organism>
<sequence>MEDNGGMSVVRLKPLGAGGCCVESSAESKTDASPPLTYNIAPGNKSITVYNKTWSYPKHVIPPTSFQEETYDKFVPVRIQSCLEGFNVSIMAYRQTGSGKHTYNYGTTVTPNYGIFPQSIIEIYNKLKEARSTPYVLMASTIELAITGAVDMLTGESASREGETCYWGLSQGSKIQVNVSSNPPKAIGQSCIVLNDESDILKIFQAISSRNTAGTEMNDSSSRSHCFAWLTLFALDPATDKVQTSRFQFVDLAGKKGTEISFRKYIGELVPLLSESLTGTAPSLIIVCLSQAPANVMQCKFALDFGATFNKLIVNFKKPKFVNIQSIEKKATEAKETAEGALARSQAQSKTRSLREAQIVDADYLLMVVEMLRS</sequence>
<evidence type="ECO:0000313" key="3">
    <source>
        <dbReference type="EMBL" id="GMH80495.1"/>
    </source>
</evidence>
<dbReference type="InterPro" id="IPR001752">
    <property type="entry name" value="Kinesin_motor_dom"/>
</dbReference>
<dbReference type="AlphaFoldDB" id="A0A9W7EJS8"/>
<dbReference type="GO" id="GO:0016887">
    <property type="term" value="F:ATP hydrolysis activity"/>
    <property type="evidence" value="ECO:0007669"/>
    <property type="project" value="TreeGrafter"/>
</dbReference>
<proteinExistence type="inferred from homology"/>
<keyword evidence="4" id="KW-1185">Reference proteome</keyword>
<dbReference type="Pfam" id="PF00225">
    <property type="entry name" value="Kinesin"/>
    <property type="match status" value="1"/>
</dbReference>
<dbReference type="SMART" id="SM00129">
    <property type="entry name" value="KISc"/>
    <property type="match status" value="1"/>
</dbReference>
<dbReference type="Proteomes" id="UP001165122">
    <property type="component" value="Unassembled WGS sequence"/>
</dbReference>
<evidence type="ECO:0000256" key="1">
    <source>
        <dbReference type="PROSITE-ProRule" id="PRU00283"/>
    </source>
</evidence>
<evidence type="ECO:0000313" key="4">
    <source>
        <dbReference type="Proteomes" id="UP001165122"/>
    </source>
</evidence>
<dbReference type="InterPro" id="IPR027640">
    <property type="entry name" value="Kinesin-like_fam"/>
</dbReference>
<dbReference type="OrthoDB" id="3176171at2759"/>
<dbReference type="GO" id="GO:0005871">
    <property type="term" value="C:kinesin complex"/>
    <property type="evidence" value="ECO:0007669"/>
    <property type="project" value="TreeGrafter"/>
</dbReference>